<sequence>MTCPLPTADLLAGTHQCASCRKRMEFVPETDSRVHAARVSIDGVAVVFERREEPCRRCRDVVAVKTVVESRSRMKLRVREAVHADDGSPADDACARDQTG</sequence>
<proteinExistence type="predicted"/>
<protein>
    <submittedName>
        <fullName evidence="2">Uncharacterized protein</fullName>
    </submittedName>
</protein>
<gene>
    <name evidence="2" type="ORF">GCM10022380_79280</name>
</gene>
<name>A0ABP7JNR8_9PSEU</name>
<evidence type="ECO:0000313" key="2">
    <source>
        <dbReference type="EMBL" id="GAA3849248.1"/>
    </source>
</evidence>
<feature type="region of interest" description="Disordered" evidence="1">
    <location>
        <begin position="81"/>
        <end position="100"/>
    </location>
</feature>
<organism evidence="2 3">
    <name type="scientific">Amycolatopsis tucumanensis</name>
    <dbReference type="NCBI Taxonomy" id="401106"/>
    <lineage>
        <taxon>Bacteria</taxon>
        <taxon>Bacillati</taxon>
        <taxon>Actinomycetota</taxon>
        <taxon>Actinomycetes</taxon>
        <taxon>Pseudonocardiales</taxon>
        <taxon>Pseudonocardiaceae</taxon>
        <taxon>Amycolatopsis</taxon>
    </lineage>
</organism>
<evidence type="ECO:0000313" key="3">
    <source>
        <dbReference type="Proteomes" id="UP001501624"/>
    </source>
</evidence>
<dbReference type="EMBL" id="BAABCM010000018">
    <property type="protein sequence ID" value="GAA3849248.1"/>
    <property type="molecule type" value="Genomic_DNA"/>
</dbReference>
<keyword evidence="3" id="KW-1185">Reference proteome</keyword>
<dbReference type="Proteomes" id="UP001501624">
    <property type="component" value="Unassembled WGS sequence"/>
</dbReference>
<reference evidence="3" key="1">
    <citation type="journal article" date="2019" name="Int. J. Syst. Evol. Microbiol.">
        <title>The Global Catalogue of Microorganisms (GCM) 10K type strain sequencing project: providing services to taxonomists for standard genome sequencing and annotation.</title>
        <authorList>
            <consortium name="The Broad Institute Genomics Platform"/>
            <consortium name="The Broad Institute Genome Sequencing Center for Infectious Disease"/>
            <person name="Wu L."/>
            <person name="Ma J."/>
        </authorList>
    </citation>
    <scope>NUCLEOTIDE SEQUENCE [LARGE SCALE GENOMIC DNA]</scope>
    <source>
        <strain evidence="3">JCM 17017</strain>
    </source>
</reference>
<comment type="caution">
    <text evidence="2">The sequence shown here is derived from an EMBL/GenBank/DDBJ whole genome shotgun (WGS) entry which is preliminary data.</text>
</comment>
<accession>A0ABP7JNR8</accession>
<evidence type="ECO:0000256" key="1">
    <source>
        <dbReference type="SAM" id="MobiDB-lite"/>
    </source>
</evidence>